<dbReference type="InterPro" id="IPR005674">
    <property type="entry name" value="CocE/Ser_esterase"/>
</dbReference>
<dbReference type="GO" id="GO:0016787">
    <property type="term" value="F:hydrolase activity"/>
    <property type="evidence" value="ECO:0007669"/>
    <property type="project" value="InterPro"/>
</dbReference>
<dbReference type="AlphaFoldDB" id="A0A381Y8B1"/>
<dbReference type="PANTHER" id="PTHR43056">
    <property type="entry name" value="PEPTIDASE S9 PROLYL OLIGOPEPTIDASE"/>
    <property type="match status" value="1"/>
</dbReference>
<protein>
    <recommendedName>
        <fullName evidence="1">Xaa-Pro dipeptidyl-peptidase-like domain-containing protein</fullName>
    </recommendedName>
</protein>
<dbReference type="Gene3D" id="1.10.3020.10">
    <property type="entry name" value="alpha-amino acid ester hydrolase ( Helical cap domain)"/>
    <property type="match status" value="1"/>
</dbReference>
<gene>
    <name evidence="2" type="ORF">METZ01_LOCUS126190</name>
</gene>
<dbReference type="EMBL" id="UINC01017631">
    <property type="protein sequence ID" value="SVA73336.1"/>
    <property type="molecule type" value="Genomic_DNA"/>
</dbReference>
<dbReference type="InterPro" id="IPR050585">
    <property type="entry name" value="Xaa-Pro_dipeptidyl-ppase/CocE"/>
</dbReference>
<feature type="non-terminal residue" evidence="2">
    <location>
        <position position="1"/>
    </location>
</feature>
<evidence type="ECO:0000259" key="1">
    <source>
        <dbReference type="Pfam" id="PF02129"/>
    </source>
</evidence>
<dbReference type="NCBIfam" id="TIGR00976">
    <property type="entry name" value="CocE_NonD"/>
    <property type="match status" value="1"/>
</dbReference>
<dbReference type="Gene3D" id="3.40.50.1820">
    <property type="entry name" value="alpha/beta hydrolase"/>
    <property type="match status" value="1"/>
</dbReference>
<organism evidence="2">
    <name type="scientific">marine metagenome</name>
    <dbReference type="NCBI Taxonomy" id="408172"/>
    <lineage>
        <taxon>unclassified sequences</taxon>
        <taxon>metagenomes</taxon>
        <taxon>ecological metagenomes</taxon>
    </lineage>
</organism>
<dbReference type="Pfam" id="PF02129">
    <property type="entry name" value="Peptidase_S15"/>
    <property type="match status" value="1"/>
</dbReference>
<evidence type="ECO:0000313" key="2">
    <source>
        <dbReference type="EMBL" id="SVA73336.1"/>
    </source>
</evidence>
<feature type="non-terminal residue" evidence="2">
    <location>
        <position position="248"/>
    </location>
</feature>
<name>A0A381Y8B1_9ZZZZ</name>
<reference evidence="2" key="1">
    <citation type="submission" date="2018-05" db="EMBL/GenBank/DDBJ databases">
        <authorList>
            <person name="Lanie J.A."/>
            <person name="Ng W.-L."/>
            <person name="Kazmierczak K.M."/>
            <person name="Andrzejewski T.M."/>
            <person name="Davidsen T.M."/>
            <person name="Wayne K.J."/>
            <person name="Tettelin H."/>
            <person name="Glass J.I."/>
            <person name="Rusch D."/>
            <person name="Podicherti R."/>
            <person name="Tsui H.-C.T."/>
            <person name="Winkler M.E."/>
        </authorList>
    </citation>
    <scope>NUCLEOTIDE SEQUENCE</scope>
</reference>
<dbReference type="InterPro" id="IPR029058">
    <property type="entry name" value="AB_hydrolase_fold"/>
</dbReference>
<dbReference type="InterPro" id="IPR000383">
    <property type="entry name" value="Xaa-Pro-like_dom"/>
</dbReference>
<sequence>VAPDRYSILENAVIPLRDGVRLYARIWLPEEAQQTPVPAVLEFLPYRRRDGTAARDESTYPVFAQSGYAGVRVDLRGHGDSQGLIEDEYSSTELADALEVIAWIAEQSWCTGSVGMMGISWGGFNSLQVAALRPPALKAVISLSTSTDRYNDDIHYKNGCHLAANFYWSATMLSYGSRPPDPDVVGDAWKSQWLARLEKIDLPLLTWVTHQRRDQYWEHGSVGDDWSALAVPILAIGGWADGYRNAPP</sequence>
<feature type="domain" description="Xaa-Pro dipeptidyl-peptidase-like" evidence="1">
    <location>
        <begin position="18"/>
        <end position="245"/>
    </location>
</feature>
<accession>A0A381Y8B1</accession>
<dbReference type="SUPFAM" id="SSF53474">
    <property type="entry name" value="alpha/beta-Hydrolases"/>
    <property type="match status" value="1"/>
</dbReference>
<proteinExistence type="predicted"/>
<dbReference type="PANTHER" id="PTHR43056:SF10">
    <property type="entry name" value="COCE_NOND FAMILY, PUTATIVE (AFU_ORTHOLOGUE AFUA_7G00600)-RELATED"/>
    <property type="match status" value="1"/>
</dbReference>